<dbReference type="InterPro" id="IPR016032">
    <property type="entry name" value="Sig_transdc_resp-reg_C-effctor"/>
</dbReference>
<dbReference type="PRINTS" id="PR00038">
    <property type="entry name" value="HTHLUXR"/>
</dbReference>
<dbReference type="Pfam" id="PF00196">
    <property type="entry name" value="GerE"/>
    <property type="match status" value="1"/>
</dbReference>
<evidence type="ECO:0000256" key="3">
    <source>
        <dbReference type="ARBA" id="ARBA00023163"/>
    </source>
</evidence>
<dbReference type="PANTHER" id="PTHR44688:SF16">
    <property type="entry name" value="DNA-BINDING TRANSCRIPTIONAL ACTIVATOR DEVR_DOSR"/>
    <property type="match status" value="1"/>
</dbReference>
<name>A0A4P8J3M1_9BURK</name>
<keyword evidence="2" id="KW-0238">DNA-binding</keyword>
<dbReference type="PANTHER" id="PTHR44688">
    <property type="entry name" value="DNA-BINDING TRANSCRIPTIONAL ACTIVATOR DEVR_DOSR"/>
    <property type="match status" value="1"/>
</dbReference>
<dbReference type="Pfam" id="PF25873">
    <property type="entry name" value="WHD_MalT"/>
    <property type="match status" value="1"/>
</dbReference>
<dbReference type="Pfam" id="PF17874">
    <property type="entry name" value="TPR_MalT"/>
    <property type="match status" value="1"/>
</dbReference>
<evidence type="ECO:0000256" key="2">
    <source>
        <dbReference type="ARBA" id="ARBA00023125"/>
    </source>
</evidence>
<evidence type="ECO:0000313" key="6">
    <source>
        <dbReference type="EMBL" id="QCP53159.1"/>
    </source>
</evidence>
<dbReference type="InterPro" id="IPR027417">
    <property type="entry name" value="P-loop_NTPase"/>
</dbReference>
<evidence type="ECO:0000313" key="7">
    <source>
        <dbReference type="Proteomes" id="UP000298656"/>
    </source>
</evidence>
<accession>A0A4P8J3M1</accession>
<dbReference type="SUPFAM" id="SSF46894">
    <property type="entry name" value="C-terminal effector domain of the bipartite response regulators"/>
    <property type="match status" value="1"/>
</dbReference>
<dbReference type="KEGG" id="tvl:FAZ95_29225"/>
<dbReference type="InterPro" id="IPR059106">
    <property type="entry name" value="WHD_MalT"/>
</dbReference>
<keyword evidence="1" id="KW-0805">Transcription regulation</keyword>
<dbReference type="Proteomes" id="UP000298656">
    <property type="component" value="Chromosome 2"/>
</dbReference>
<dbReference type="Gene3D" id="1.10.10.10">
    <property type="entry name" value="Winged helix-like DNA-binding domain superfamily/Winged helix DNA-binding domain"/>
    <property type="match status" value="1"/>
</dbReference>
<keyword evidence="7" id="KW-1185">Reference proteome</keyword>
<sequence length="958" mass="106197">MDHSRGRGIGEADALCRDQGGGGDTRRVSGHPVFYRLPWVVRRTKIVSLRATPSTRQPVLLATKVVPPRLPTGLIDRPRLAGLAAQTEKKRLTVIKAPAGFGKTSLALTWLKVLGASSARIAWLSLDAEDDEPARYFNHLAHALRQACGDVGASVIGLTAEASFVPANALASTLINELIDVDDEVYLFIDDYHLIREAPIHEAMSLFIANMPSQVHVVICSRTDPPLPTAKLRARNDLLELDASTLRFNFDETRRFVEHECPGKVRGTDVKSLFATTEGWAAALRISASVLARDDRPRGWTASVPTGASRPLADYLEDILQSLPAGMLEFMVRSAILDRLSAPLCEAVTGLGVGPSQIMLDAIVARQLLLEPMDVEGHWFRYHPLMAEYLQRQLEARYRDEVTELHRRAWQWYAAERQWTDAVRHAIAAGATDDAIRLMEHCAKSLLKKGDLLTLVGWQRQFPSDLMRAQITVTLATAWGTALAMRFDDAASMVESIERDAANKAVDADYLHWECVAIRSALAALQDDPHTALSLAQQYLARSTRDSWTSNAVSNVARFAHWKTGNLEALHAMPWIPDSIEEDQRSVFSTVYRLCLLGHAEMQQVHLSHAERLFSEAMDLAERHSGRHSIAAALCAPMLAQLRYEQGRLDEAEAMLVELMPVIELAVFLDSVLIGYRVLVRIAVARSNFSHAYALLDSAQALGQARRWNRLVAAALSERTRLNLREGRFAEASACVTQLRQLAAANAESSMPVSPEIENYRDFGAAYLAIGRHQTQEAVERLTDVVARLERFNGTYFALRLRTVLALAWLNAGEREQALEIFFDVAAVAAPAGVCQSIIDQGPEIGPLLMLARDQARTSAKAPEIVAWLDRLLERWQALHEPDSKPRREAERDLLSSRERGIIELIAQGQSNKEIARTLGITPETVKSHVKSIFMKLAVDKRAQAVSRAQALGLVKLN</sequence>
<evidence type="ECO:0000256" key="4">
    <source>
        <dbReference type="SAM" id="MobiDB-lite"/>
    </source>
</evidence>
<dbReference type="GO" id="GO:0006355">
    <property type="term" value="P:regulation of DNA-templated transcription"/>
    <property type="evidence" value="ECO:0007669"/>
    <property type="project" value="InterPro"/>
</dbReference>
<proteinExistence type="predicted"/>
<dbReference type="SMART" id="SM00421">
    <property type="entry name" value="HTH_LUXR"/>
    <property type="match status" value="1"/>
</dbReference>
<dbReference type="Gene3D" id="3.40.50.300">
    <property type="entry name" value="P-loop containing nucleotide triphosphate hydrolases"/>
    <property type="match status" value="1"/>
</dbReference>
<dbReference type="Gene3D" id="1.25.40.10">
    <property type="entry name" value="Tetratricopeptide repeat domain"/>
    <property type="match status" value="1"/>
</dbReference>
<gene>
    <name evidence="6" type="ORF">FAZ95_29225</name>
</gene>
<organism evidence="6 7">
    <name type="scientific">Trinickia violacea</name>
    <dbReference type="NCBI Taxonomy" id="2571746"/>
    <lineage>
        <taxon>Bacteria</taxon>
        <taxon>Pseudomonadati</taxon>
        <taxon>Pseudomonadota</taxon>
        <taxon>Betaproteobacteria</taxon>
        <taxon>Burkholderiales</taxon>
        <taxon>Burkholderiaceae</taxon>
        <taxon>Trinickia</taxon>
    </lineage>
</organism>
<feature type="region of interest" description="Disordered" evidence="4">
    <location>
        <begin position="1"/>
        <end position="27"/>
    </location>
</feature>
<dbReference type="GO" id="GO:0003677">
    <property type="term" value="F:DNA binding"/>
    <property type="evidence" value="ECO:0007669"/>
    <property type="project" value="UniProtKB-KW"/>
</dbReference>
<evidence type="ECO:0000259" key="5">
    <source>
        <dbReference type="PROSITE" id="PS50043"/>
    </source>
</evidence>
<dbReference type="SUPFAM" id="SSF52540">
    <property type="entry name" value="P-loop containing nucleoside triphosphate hydrolases"/>
    <property type="match status" value="1"/>
</dbReference>
<dbReference type="InterPro" id="IPR036388">
    <property type="entry name" value="WH-like_DNA-bd_sf"/>
</dbReference>
<dbReference type="PROSITE" id="PS50043">
    <property type="entry name" value="HTH_LUXR_2"/>
    <property type="match status" value="1"/>
</dbReference>
<dbReference type="PROSITE" id="PS00622">
    <property type="entry name" value="HTH_LUXR_1"/>
    <property type="match status" value="1"/>
</dbReference>
<keyword evidence="3" id="KW-0804">Transcription</keyword>
<feature type="domain" description="HTH luxR-type" evidence="5">
    <location>
        <begin position="888"/>
        <end position="953"/>
    </location>
</feature>
<dbReference type="InterPro" id="IPR011990">
    <property type="entry name" value="TPR-like_helical_dom_sf"/>
</dbReference>
<evidence type="ECO:0000256" key="1">
    <source>
        <dbReference type="ARBA" id="ARBA00023015"/>
    </source>
</evidence>
<dbReference type="InterPro" id="IPR000792">
    <property type="entry name" value="Tscrpt_reg_LuxR_C"/>
</dbReference>
<feature type="compositionally biased region" description="Basic and acidic residues" evidence="4">
    <location>
        <begin position="1"/>
        <end position="16"/>
    </location>
</feature>
<dbReference type="OrthoDB" id="134985at2"/>
<dbReference type="InterPro" id="IPR041617">
    <property type="entry name" value="TPR_MalT"/>
</dbReference>
<dbReference type="CDD" id="cd06170">
    <property type="entry name" value="LuxR_C_like"/>
    <property type="match status" value="1"/>
</dbReference>
<protein>
    <submittedName>
        <fullName evidence="6">LuxR family transcriptional regulator</fullName>
    </submittedName>
</protein>
<dbReference type="EMBL" id="CP040078">
    <property type="protein sequence ID" value="QCP53159.1"/>
    <property type="molecule type" value="Genomic_DNA"/>
</dbReference>
<dbReference type="AlphaFoldDB" id="A0A4P8J3M1"/>
<dbReference type="SUPFAM" id="SSF48452">
    <property type="entry name" value="TPR-like"/>
    <property type="match status" value="1"/>
</dbReference>
<reference evidence="6 7" key="1">
    <citation type="submission" date="2019-05" db="EMBL/GenBank/DDBJ databases">
        <title>Burkholderia sp. DHOD12, isolated from subtropical forest soil.</title>
        <authorList>
            <person name="Gao Z.-H."/>
            <person name="Qiu L.-H."/>
        </authorList>
    </citation>
    <scope>NUCLEOTIDE SEQUENCE [LARGE SCALE GENOMIC DNA]</scope>
    <source>
        <strain evidence="6 7">DHOD12</strain>
    </source>
</reference>